<proteinExistence type="predicted"/>
<gene>
    <name evidence="1" type="ORF">D0433_06315</name>
</gene>
<evidence type="ECO:0000313" key="1">
    <source>
        <dbReference type="EMBL" id="RFM24334.1"/>
    </source>
</evidence>
<accession>A0A395M336</accession>
<evidence type="ECO:0008006" key="3">
    <source>
        <dbReference type="Google" id="ProtNLM"/>
    </source>
</evidence>
<dbReference type="EMBL" id="PHFL01000040">
    <property type="protein sequence ID" value="RFM24334.1"/>
    <property type="molecule type" value="Genomic_DNA"/>
</dbReference>
<dbReference type="InterPro" id="IPR036188">
    <property type="entry name" value="FAD/NAD-bd_sf"/>
</dbReference>
<reference evidence="1 2" key="1">
    <citation type="journal article" date="2011" name="ISME J.">
        <title>Community ecology of hot spring cyanobacterial mats: predominant populations and their functional potential.</title>
        <authorList>
            <person name="Klatt C.G."/>
            <person name="Wood J.M."/>
            <person name="Rusch D.B."/>
            <person name="Bateson M.M."/>
            <person name="Hamamura N."/>
            <person name="Heidelberg J.F."/>
            <person name="Grossman A.R."/>
            <person name="Bhaya D."/>
            <person name="Cohan F.M."/>
            <person name="Kuhl M."/>
            <person name="Bryant D.A."/>
            <person name="Ward D.M."/>
        </authorList>
    </citation>
    <scope>NUCLEOTIDE SEQUENCE [LARGE SCALE GENOMIC DNA]</scope>
    <source>
        <strain evidence="1">OS</strain>
    </source>
</reference>
<dbReference type="Gene3D" id="3.50.50.60">
    <property type="entry name" value="FAD/NAD(P)-binding domain"/>
    <property type="match status" value="1"/>
</dbReference>
<dbReference type="PANTHER" id="PTHR32098:SF5">
    <property type="entry name" value="LYCOPENE BETA_EPSILON CYCLASE PROTEIN"/>
    <property type="match status" value="1"/>
</dbReference>
<name>A0A395M336_9BACT</name>
<feature type="non-terminal residue" evidence="1">
    <location>
        <position position="389"/>
    </location>
</feature>
<organism evidence="1 2">
    <name type="scientific">Candidatus Thermochlorobacter aerophilus</name>
    <dbReference type="NCBI Taxonomy" id="1868324"/>
    <lineage>
        <taxon>Bacteria</taxon>
        <taxon>Pseudomonadati</taxon>
        <taxon>Chlorobiota</taxon>
        <taxon>Chlorobiia</taxon>
        <taxon>Chlorobiales</taxon>
        <taxon>Candidatus Thermochlorobacteriaceae</taxon>
        <taxon>Candidatus Thermochlorobacter</taxon>
    </lineage>
</organism>
<protein>
    <recommendedName>
        <fullName evidence="3">Lycopene cyclase</fullName>
    </recommendedName>
</protein>
<sequence length="389" mass="43789">MLSEIQQTHPRVYEHFSTIKDGEFWLQRIIELDRYWSMIGNRPAPQVIFDSASLPKDIEISGEFDAIYAGATLGLLHAAALTDLFGKRVLVIDKYTPAKTHRDWNISLRELQRLDSMGFLKQSETEKAITKTYKTGFVEFAARKNKKRLFIDHVLDCALESDMILQLALNKVTARKENLVLAQTTFKRCWKLDGGVIVEVERNGTAQFFKAKVLVDTMGVMSPIAMQLNSEHGIVKPHTHICPTVGTLASGLEDIDYDVGEILVSTEPADTSHGSGRQLIWEGFPASDTLFTSYLFFYDRVDSDNDKSLLNLFETYFEKLPTYKKPSEKFHIEKPVFGIIPAYHHDGFGKTRITADDGIVLFGDAASLSSPLTFCGFGSMVRNLERTTA</sequence>
<dbReference type="SUPFAM" id="SSF51905">
    <property type="entry name" value="FAD/NAD(P)-binding domain"/>
    <property type="match status" value="1"/>
</dbReference>
<dbReference type="Proteomes" id="UP000266389">
    <property type="component" value="Unassembled WGS sequence"/>
</dbReference>
<dbReference type="AlphaFoldDB" id="A0A395M336"/>
<comment type="caution">
    <text evidence="1">The sequence shown here is derived from an EMBL/GenBank/DDBJ whole genome shotgun (WGS) entry which is preliminary data.</text>
</comment>
<evidence type="ECO:0000313" key="2">
    <source>
        <dbReference type="Proteomes" id="UP000266389"/>
    </source>
</evidence>
<dbReference type="PANTHER" id="PTHR32098">
    <property type="entry name" value="LYCOPENE BETA/EPSILON CYCLASE PROTEIN"/>
    <property type="match status" value="1"/>
</dbReference>